<comment type="caution">
    <text evidence="2">The sequence shown here is derived from an EMBL/GenBank/DDBJ whole genome shotgun (WGS) entry which is preliminary data.</text>
</comment>
<dbReference type="AlphaFoldDB" id="A0A8T1NKI4"/>
<name>A0A8T1NKI4_CARIL</name>
<reference evidence="3" key="2">
    <citation type="submission" date="2021-01" db="EMBL/GenBank/DDBJ databases">
        <authorList>
            <person name="Lovell J.T."/>
            <person name="Bentley N."/>
            <person name="Bhattarai G."/>
            <person name="Jenkins J.W."/>
            <person name="Sreedasyam A."/>
            <person name="Alarcon Y."/>
            <person name="Bock C."/>
            <person name="Boston L."/>
            <person name="Carlson J."/>
            <person name="Cervantes K."/>
            <person name="Clermont K."/>
            <person name="Krom N."/>
            <person name="Kubenka K."/>
            <person name="Mamidi S."/>
            <person name="Mattison C."/>
            <person name="Monteros M."/>
            <person name="Pisani C."/>
            <person name="Plott C."/>
            <person name="Rajasekar S."/>
            <person name="Rhein H.S."/>
            <person name="Rohla C."/>
            <person name="Song M."/>
            <person name="Hilaire R.S."/>
            <person name="Shu S."/>
            <person name="Wells L."/>
            <person name="Wang X."/>
            <person name="Webber J."/>
            <person name="Heerema R.J."/>
            <person name="Klein P."/>
            <person name="Conner P."/>
            <person name="Grauke L."/>
            <person name="Grimwood J."/>
            <person name="Schmutz J."/>
            <person name="Randall J.J."/>
        </authorList>
    </citation>
    <scope>NUCLEOTIDE SEQUENCE</scope>
    <source>
        <tissue evidence="3">Leaf</tissue>
    </source>
</reference>
<evidence type="ECO:0000313" key="2">
    <source>
        <dbReference type="EMBL" id="KAG6630232.1"/>
    </source>
</evidence>
<evidence type="ECO:0000313" key="4">
    <source>
        <dbReference type="Proteomes" id="UP000811609"/>
    </source>
</evidence>
<evidence type="ECO:0000256" key="1">
    <source>
        <dbReference type="SAM" id="Phobius"/>
    </source>
</evidence>
<evidence type="ECO:0000313" key="3">
    <source>
        <dbReference type="EMBL" id="KAG6679651.1"/>
    </source>
</evidence>
<sequence>MTVAFIHSFITGSICCMHLCMKEKSKQKRRRRRRINKELDRDQDEVQCHDILVGSISIVKFPWGFKTEVHASVQPLCKANSFTQMRILPNLDPKRPLH</sequence>
<protein>
    <submittedName>
        <fullName evidence="2">Uncharacterized protein</fullName>
    </submittedName>
</protein>
<dbReference type="EMBL" id="CM031837">
    <property type="protein sequence ID" value="KAG6679651.1"/>
    <property type="molecule type" value="Genomic_DNA"/>
</dbReference>
<keyword evidence="1" id="KW-0472">Membrane</keyword>
<organism evidence="2 4">
    <name type="scientific">Carya illinoinensis</name>
    <name type="common">Pecan</name>
    <dbReference type="NCBI Taxonomy" id="32201"/>
    <lineage>
        <taxon>Eukaryota</taxon>
        <taxon>Viridiplantae</taxon>
        <taxon>Streptophyta</taxon>
        <taxon>Embryophyta</taxon>
        <taxon>Tracheophyta</taxon>
        <taxon>Spermatophyta</taxon>
        <taxon>Magnoliopsida</taxon>
        <taxon>eudicotyledons</taxon>
        <taxon>Gunneridae</taxon>
        <taxon>Pentapetalae</taxon>
        <taxon>rosids</taxon>
        <taxon>fabids</taxon>
        <taxon>Fagales</taxon>
        <taxon>Juglandaceae</taxon>
        <taxon>Carya</taxon>
    </lineage>
</organism>
<dbReference type="EMBL" id="CM031821">
    <property type="protein sequence ID" value="KAG6630232.1"/>
    <property type="molecule type" value="Genomic_DNA"/>
</dbReference>
<accession>A0A8T1NKI4</accession>
<reference evidence="2" key="1">
    <citation type="submission" date="2020-12" db="EMBL/GenBank/DDBJ databases">
        <title>WGS assembly of Carya illinoinensis cv. Pawnee.</title>
        <authorList>
            <person name="Platts A."/>
            <person name="Shu S."/>
            <person name="Wright S."/>
            <person name="Barry K."/>
            <person name="Edger P."/>
            <person name="Pires J.C."/>
            <person name="Schmutz J."/>
        </authorList>
    </citation>
    <scope>NUCLEOTIDE SEQUENCE</scope>
    <source>
        <tissue evidence="2">Leaf</tissue>
    </source>
</reference>
<feature type="transmembrane region" description="Helical" evidence="1">
    <location>
        <begin position="6"/>
        <end position="22"/>
    </location>
</feature>
<gene>
    <name evidence="2" type="ORF">CIPAW_13G004100</name>
    <name evidence="3" type="ORF">I3842_13G003800</name>
</gene>
<dbReference type="Proteomes" id="UP000811246">
    <property type="component" value="Chromosome 13"/>
</dbReference>
<keyword evidence="1" id="KW-1133">Transmembrane helix</keyword>
<dbReference type="Proteomes" id="UP000811609">
    <property type="component" value="Chromosome 13"/>
</dbReference>
<keyword evidence="4" id="KW-1185">Reference proteome</keyword>
<proteinExistence type="predicted"/>
<keyword evidence="1" id="KW-0812">Transmembrane</keyword>